<protein>
    <submittedName>
        <fullName evidence="7">Uncharacterized membrane protein YckC, RDD family</fullName>
    </submittedName>
</protein>
<dbReference type="EMBL" id="FTNO01000007">
    <property type="protein sequence ID" value="SIR94922.1"/>
    <property type="molecule type" value="Genomic_DNA"/>
</dbReference>
<dbReference type="OrthoDB" id="288430at2157"/>
<feature type="domain" description="RDD" evidence="6">
    <location>
        <begin position="15"/>
        <end position="139"/>
    </location>
</feature>
<evidence type="ECO:0000256" key="3">
    <source>
        <dbReference type="ARBA" id="ARBA00022989"/>
    </source>
</evidence>
<evidence type="ECO:0000256" key="1">
    <source>
        <dbReference type="ARBA" id="ARBA00004141"/>
    </source>
</evidence>
<evidence type="ECO:0000256" key="5">
    <source>
        <dbReference type="SAM" id="Phobius"/>
    </source>
</evidence>
<evidence type="ECO:0000256" key="4">
    <source>
        <dbReference type="ARBA" id="ARBA00023136"/>
    </source>
</evidence>
<evidence type="ECO:0000256" key="2">
    <source>
        <dbReference type="ARBA" id="ARBA00022692"/>
    </source>
</evidence>
<keyword evidence="2 5" id="KW-0812">Transmembrane</keyword>
<dbReference type="GO" id="GO:0016020">
    <property type="term" value="C:membrane"/>
    <property type="evidence" value="ECO:0007669"/>
    <property type="project" value="UniProtKB-SubCell"/>
</dbReference>
<organism evidence="7 8">
    <name type="scientific">Haladaptatus litoreus</name>
    <dbReference type="NCBI Taxonomy" id="553468"/>
    <lineage>
        <taxon>Archaea</taxon>
        <taxon>Methanobacteriati</taxon>
        <taxon>Methanobacteriota</taxon>
        <taxon>Stenosarchaea group</taxon>
        <taxon>Halobacteria</taxon>
        <taxon>Halobacteriales</taxon>
        <taxon>Haladaptataceae</taxon>
        <taxon>Haladaptatus</taxon>
    </lineage>
</organism>
<evidence type="ECO:0000313" key="7">
    <source>
        <dbReference type="EMBL" id="SIR94922.1"/>
    </source>
</evidence>
<evidence type="ECO:0000313" key="8">
    <source>
        <dbReference type="Proteomes" id="UP000186914"/>
    </source>
</evidence>
<keyword evidence="8" id="KW-1185">Reference proteome</keyword>
<dbReference type="PANTHER" id="PTHR38480">
    <property type="entry name" value="SLR0254 PROTEIN"/>
    <property type="match status" value="1"/>
</dbReference>
<accession>A0A1N7F3W4</accession>
<keyword evidence="4 5" id="KW-0472">Membrane</keyword>
<dbReference type="AlphaFoldDB" id="A0A1N7F3W4"/>
<gene>
    <name evidence="7" type="ORF">SAMN05421858_4774</name>
</gene>
<dbReference type="PANTHER" id="PTHR38480:SF1">
    <property type="entry name" value="SLR0254 PROTEIN"/>
    <property type="match status" value="1"/>
</dbReference>
<sequence>MSVDNSPTRDDTQVVGSRIGAQIVDSIAMFVIAFIPAFIVGFIGGLLGIDGLSGIGILLSGLAALCYWLLIESLWDGYTIGKRLFDIRVVQEDGSPCSLGSSAILNLLEIIDGFFYYLIRFIAMAITDKRQRLGDRVAGTVVVSESSVEIATKASTSGTSVETEPSMCSQ</sequence>
<feature type="transmembrane region" description="Helical" evidence="5">
    <location>
        <begin position="55"/>
        <end position="75"/>
    </location>
</feature>
<proteinExistence type="predicted"/>
<evidence type="ECO:0000259" key="6">
    <source>
        <dbReference type="Pfam" id="PF06271"/>
    </source>
</evidence>
<dbReference type="Pfam" id="PF06271">
    <property type="entry name" value="RDD"/>
    <property type="match status" value="1"/>
</dbReference>
<feature type="transmembrane region" description="Helical" evidence="5">
    <location>
        <begin position="27"/>
        <end position="49"/>
    </location>
</feature>
<dbReference type="Proteomes" id="UP000186914">
    <property type="component" value="Unassembled WGS sequence"/>
</dbReference>
<comment type="subcellular location">
    <subcellularLocation>
        <location evidence="1">Membrane</location>
        <topology evidence="1">Multi-pass membrane protein</topology>
    </subcellularLocation>
</comment>
<reference evidence="8" key="1">
    <citation type="submission" date="2017-01" db="EMBL/GenBank/DDBJ databases">
        <authorList>
            <person name="Varghese N."/>
            <person name="Submissions S."/>
        </authorList>
    </citation>
    <scope>NUCLEOTIDE SEQUENCE [LARGE SCALE GENOMIC DNA]</scope>
    <source>
        <strain evidence="8">CGMCC 1.7737</strain>
    </source>
</reference>
<dbReference type="InterPro" id="IPR010432">
    <property type="entry name" value="RDD"/>
</dbReference>
<name>A0A1N7F3W4_9EURY</name>
<keyword evidence="3 5" id="KW-1133">Transmembrane helix</keyword>